<organism evidence="1 2">
    <name type="scientific">Vanilla planifolia</name>
    <name type="common">Vanilla</name>
    <dbReference type="NCBI Taxonomy" id="51239"/>
    <lineage>
        <taxon>Eukaryota</taxon>
        <taxon>Viridiplantae</taxon>
        <taxon>Streptophyta</taxon>
        <taxon>Embryophyta</taxon>
        <taxon>Tracheophyta</taxon>
        <taxon>Spermatophyta</taxon>
        <taxon>Magnoliopsida</taxon>
        <taxon>Liliopsida</taxon>
        <taxon>Asparagales</taxon>
        <taxon>Orchidaceae</taxon>
        <taxon>Vanilloideae</taxon>
        <taxon>Vanilleae</taxon>
        <taxon>Vanilla</taxon>
    </lineage>
</organism>
<dbReference type="AlphaFoldDB" id="A0A835RRR9"/>
<evidence type="ECO:0000313" key="1">
    <source>
        <dbReference type="EMBL" id="KAG0493170.1"/>
    </source>
</evidence>
<name>A0A835RRR9_VANPL</name>
<dbReference type="EMBL" id="JADCNL010000002">
    <property type="protein sequence ID" value="KAG0493170.1"/>
    <property type="molecule type" value="Genomic_DNA"/>
</dbReference>
<comment type="caution">
    <text evidence="1">The sequence shown here is derived from an EMBL/GenBank/DDBJ whole genome shotgun (WGS) entry which is preliminary data.</text>
</comment>
<sequence length="66" mass="7660">MKLDPKGYEASFSLCTGHLKSSYISFLTIHASLCRRTFGLKDVDDLKMFLADMTPYYPRRLVEFPH</sequence>
<evidence type="ECO:0000313" key="2">
    <source>
        <dbReference type="Proteomes" id="UP000636800"/>
    </source>
</evidence>
<accession>A0A835RRR9</accession>
<gene>
    <name evidence="1" type="ORF">HPP92_006568</name>
</gene>
<protein>
    <submittedName>
        <fullName evidence="1">Uncharacterized protein</fullName>
    </submittedName>
</protein>
<reference evidence="1 2" key="1">
    <citation type="journal article" date="2020" name="Nat. Food">
        <title>A phased Vanilla planifolia genome enables genetic improvement of flavour and production.</title>
        <authorList>
            <person name="Hasing T."/>
            <person name="Tang H."/>
            <person name="Brym M."/>
            <person name="Khazi F."/>
            <person name="Huang T."/>
            <person name="Chambers A.H."/>
        </authorList>
    </citation>
    <scope>NUCLEOTIDE SEQUENCE [LARGE SCALE GENOMIC DNA]</scope>
    <source>
        <tissue evidence="1">Leaf</tissue>
    </source>
</reference>
<proteinExistence type="predicted"/>
<dbReference type="Proteomes" id="UP000636800">
    <property type="component" value="Chromosome 2"/>
</dbReference>
<keyword evidence="2" id="KW-1185">Reference proteome</keyword>